<dbReference type="InterPro" id="IPR006328">
    <property type="entry name" value="2-HAD"/>
</dbReference>
<protein>
    <recommendedName>
        <fullName evidence="5">Haloacid dehalogenase</fullName>
    </recommendedName>
</protein>
<dbReference type="InterPro" id="IPR036412">
    <property type="entry name" value="HAD-like_sf"/>
</dbReference>
<sequence length="239" mass="26490">FCFDVFGTCVNWRKAIVKALDDALSTKAKQNIDLVDFANEWRKGYLEAMAKMSQQSFNQADYPDLDDIHYEILEKLLTTHGLQSELDSDQKSKLNHAWHELIPWDDSAEGIGGLQKSAITATLSNGTVRLLTDLAKNGSLPFDVIFSGQTFLSFKPNPAMYLGAARLLKLKPEEVCMVAAHGIDLQYAKKSGLKTAFVYRPGEGHAEGDISTSLSHIDVFAKDLVELSSLYNEVQLSSK</sequence>
<evidence type="ECO:0008006" key="5">
    <source>
        <dbReference type="Google" id="ProtNLM"/>
    </source>
</evidence>
<organism evidence="3 4">
    <name type="scientific">Umbelopsis vinacea</name>
    <dbReference type="NCBI Taxonomy" id="44442"/>
    <lineage>
        <taxon>Eukaryota</taxon>
        <taxon>Fungi</taxon>
        <taxon>Fungi incertae sedis</taxon>
        <taxon>Mucoromycota</taxon>
        <taxon>Mucoromycotina</taxon>
        <taxon>Umbelopsidomycetes</taxon>
        <taxon>Umbelopsidales</taxon>
        <taxon>Umbelopsidaceae</taxon>
        <taxon>Umbelopsis</taxon>
    </lineage>
</organism>
<dbReference type="Proteomes" id="UP000612746">
    <property type="component" value="Unassembled WGS sequence"/>
</dbReference>
<accession>A0A8H7QAQ0</accession>
<dbReference type="NCBIfam" id="TIGR01493">
    <property type="entry name" value="HAD-SF-IA-v2"/>
    <property type="match status" value="1"/>
</dbReference>
<comment type="similarity">
    <text evidence="1">Belongs to the HAD-like hydrolase superfamily. S-2-haloalkanoic acid dehalogenase family.</text>
</comment>
<dbReference type="PANTHER" id="PTHR43316:SF3">
    <property type="entry name" value="HALOACID DEHALOGENASE, TYPE II (AFU_ORTHOLOGUE AFUA_2G07750)-RELATED"/>
    <property type="match status" value="1"/>
</dbReference>
<feature type="non-terminal residue" evidence="3">
    <location>
        <position position="1"/>
    </location>
</feature>
<dbReference type="InterPro" id="IPR023214">
    <property type="entry name" value="HAD_sf"/>
</dbReference>
<proteinExistence type="inferred from homology"/>
<dbReference type="OrthoDB" id="2363873at2759"/>
<name>A0A8H7QAQ0_9FUNG</name>
<dbReference type="InterPro" id="IPR006439">
    <property type="entry name" value="HAD-SF_hydro_IA"/>
</dbReference>
<dbReference type="AlphaFoldDB" id="A0A8H7QAQ0"/>
<reference evidence="3" key="1">
    <citation type="submission" date="2020-12" db="EMBL/GenBank/DDBJ databases">
        <title>Metabolic potential, ecology and presence of endohyphal bacteria is reflected in genomic diversity of Mucoromycotina.</title>
        <authorList>
            <person name="Muszewska A."/>
            <person name="Okrasinska A."/>
            <person name="Steczkiewicz K."/>
            <person name="Drgas O."/>
            <person name="Orlowska M."/>
            <person name="Perlinska-Lenart U."/>
            <person name="Aleksandrzak-Piekarczyk T."/>
            <person name="Szatraj K."/>
            <person name="Zielenkiewicz U."/>
            <person name="Pilsyk S."/>
            <person name="Malc E."/>
            <person name="Mieczkowski P."/>
            <person name="Kruszewska J.S."/>
            <person name="Biernat P."/>
            <person name="Pawlowska J."/>
        </authorList>
    </citation>
    <scope>NUCLEOTIDE SEQUENCE</scope>
    <source>
        <strain evidence="3">WA0000051536</strain>
    </source>
</reference>
<evidence type="ECO:0000313" key="3">
    <source>
        <dbReference type="EMBL" id="KAG2188921.1"/>
    </source>
</evidence>
<dbReference type="Gene3D" id="1.10.150.240">
    <property type="entry name" value="Putative phosphatase, domain 2"/>
    <property type="match status" value="1"/>
</dbReference>
<dbReference type="Gene3D" id="3.40.50.1000">
    <property type="entry name" value="HAD superfamily/HAD-like"/>
    <property type="match status" value="1"/>
</dbReference>
<dbReference type="Pfam" id="PF00702">
    <property type="entry name" value="Hydrolase"/>
    <property type="match status" value="1"/>
</dbReference>
<gene>
    <name evidence="3" type="ORF">INT44_004063</name>
</gene>
<dbReference type="EMBL" id="JAEPRA010000001">
    <property type="protein sequence ID" value="KAG2188921.1"/>
    <property type="molecule type" value="Genomic_DNA"/>
</dbReference>
<comment type="caution">
    <text evidence="3">The sequence shown here is derived from an EMBL/GenBank/DDBJ whole genome shotgun (WGS) entry which is preliminary data.</text>
</comment>
<dbReference type="GO" id="GO:0019120">
    <property type="term" value="F:hydrolase activity, acting on acid halide bonds, in C-halide compounds"/>
    <property type="evidence" value="ECO:0007669"/>
    <property type="project" value="InterPro"/>
</dbReference>
<keyword evidence="4" id="KW-1185">Reference proteome</keyword>
<dbReference type="GO" id="GO:0016791">
    <property type="term" value="F:phosphatase activity"/>
    <property type="evidence" value="ECO:0007669"/>
    <property type="project" value="UniProtKB-ARBA"/>
</dbReference>
<dbReference type="InterPro" id="IPR023198">
    <property type="entry name" value="PGP-like_dom2"/>
</dbReference>
<evidence type="ECO:0000256" key="2">
    <source>
        <dbReference type="ARBA" id="ARBA00022801"/>
    </source>
</evidence>
<dbReference type="NCBIfam" id="TIGR01428">
    <property type="entry name" value="HAD_type_II"/>
    <property type="match status" value="1"/>
</dbReference>
<dbReference type="SUPFAM" id="SSF56784">
    <property type="entry name" value="HAD-like"/>
    <property type="match status" value="1"/>
</dbReference>
<evidence type="ECO:0000313" key="4">
    <source>
        <dbReference type="Proteomes" id="UP000612746"/>
    </source>
</evidence>
<keyword evidence="2" id="KW-0378">Hydrolase</keyword>
<dbReference type="PANTHER" id="PTHR43316">
    <property type="entry name" value="HYDROLASE, HALOACID DELAHOGENASE-RELATED"/>
    <property type="match status" value="1"/>
</dbReference>
<dbReference type="InterPro" id="IPR051540">
    <property type="entry name" value="S-2-haloacid_dehalogenase"/>
</dbReference>
<evidence type="ECO:0000256" key="1">
    <source>
        <dbReference type="ARBA" id="ARBA00008106"/>
    </source>
</evidence>